<comment type="caution">
    <text evidence="2">The sequence shown here is derived from an EMBL/GenBank/DDBJ whole genome shotgun (WGS) entry which is preliminary data.</text>
</comment>
<gene>
    <name evidence="2" type="ORF">CDL15_Pgr015647</name>
</gene>
<dbReference type="EMBL" id="MTKT01001080">
    <property type="protein sequence ID" value="OWM86612.1"/>
    <property type="molecule type" value="Genomic_DNA"/>
</dbReference>
<evidence type="ECO:0000256" key="1">
    <source>
        <dbReference type="SAM" id="MobiDB-lite"/>
    </source>
</evidence>
<reference evidence="3" key="1">
    <citation type="journal article" date="2017" name="Plant J.">
        <title>The pomegranate (Punica granatum L.) genome and the genomics of punicalagin biosynthesis.</title>
        <authorList>
            <person name="Qin G."/>
            <person name="Xu C."/>
            <person name="Ming R."/>
            <person name="Tang H."/>
            <person name="Guyot R."/>
            <person name="Kramer E.M."/>
            <person name="Hu Y."/>
            <person name="Yi X."/>
            <person name="Qi Y."/>
            <person name="Xu X."/>
            <person name="Gao Z."/>
            <person name="Pan H."/>
            <person name="Jian J."/>
            <person name="Tian Y."/>
            <person name="Yue Z."/>
            <person name="Xu Y."/>
        </authorList>
    </citation>
    <scope>NUCLEOTIDE SEQUENCE [LARGE SCALE GENOMIC DNA]</scope>
    <source>
        <strain evidence="3">cv. Dabenzi</strain>
    </source>
</reference>
<dbReference type="AlphaFoldDB" id="A0A218XQS1"/>
<organism evidence="2 3">
    <name type="scientific">Punica granatum</name>
    <name type="common">Pomegranate</name>
    <dbReference type="NCBI Taxonomy" id="22663"/>
    <lineage>
        <taxon>Eukaryota</taxon>
        <taxon>Viridiplantae</taxon>
        <taxon>Streptophyta</taxon>
        <taxon>Embryophyta</taxon>
        <taxon>Tracheophyta</taxon>
        <taxon>Spermatophyta</taxon>
        <taxon>Magnoliopsida</taxon>
        <taxon>eudicotyledons</taxon>
        <taxon>Gunneridae</taxon>
        <taxon>Pentapetalae</taxon>
        <taxon>rosids</taxon>
        <taxon>malvids</taxon>
        <taxon>Myrtales</taxon>
        <taxon>Lythraceae</taxon>
        <taxon>Punica</taxon>
    </lineage>
</organism>
<sequence>MIMIHDTLRDFLQLGNPLFNERSGRENSRHCKMHRQVEEEDRAELKIGLGRPETPSEYRGHIIHVEHDDREESRGEGEEEAEEGRSGQEQEDAGEEGAVEEGEEDEVQVGHH</sequence>
<feature type="compositionally biased region" description="Acidic residues" evidence="1">
    <location>
        <begin position="89"/>
        <end position="112"/>
    </location>
</feature>
<protein>
    <submittedName>
        <fullName evidence="2">Uncharacterized protein</fullName>
    </submittedName>
</protein>
<evidence type="ECO:0000313" key="2">
    <source>
        <dbReference type="EMBL" id="OWM86612.1"/>
    </source>
</evidence>
<evidence type="ECO:0000313" key="3">
    <source>
        <dbReference type="Proteomes" id="UP000197138"/>
    </source>
</evidence>
<name>A0A218XQS1_PUNGR</name>
<dbReference type="Proteomes" id="UP000197138">
    <property type="component" value="Unassembled WGS sequence"/>
</dbReference>
<feature type="region of interest" description="Disordered" evidence="1">
    <location>
        <begin position="19"/>
        <end position="112"/>
    </location>
</feature>
<feature type="compositionally biased region" description="Basic and acidic residues" evidence="1">
    <location>
        <begin position="54"/>
        <end position="76"/>
    </location>
</feature>
<accession>A0A218XQS1</accession>
<proteinExistence type="predicted"/>